<dbReference type="eggNOG" id="COG0787">
    <property type="taxonomic scope" value="Bacteria"/>
</dbReference>
<evidence type="ECO:0000256" key="5">
    <source>
        <dbReference type="PIRSR" id="PIRSR600821-50"/>
    </source>
</evidence>
<dbReference type="RefSeq" id="WP_007290095.1">
    <property type="nucleotide sequence ID" value="NZ_AAWL01000019.1"/>
</dbReference>
<evidence type="ECO:0000256" key="4">
    <source>
        <dbReference type="HAMAP-Rule" id="MF_01201"/>
    </source>
</evidence>
<organism evidence="8 9">
    <name type="scientific">Thermosinus carboxydivorans Nor1</name>
    <dbReference type="NCBI Taxonomy" id="401526"/>
    <lineage>
        <taxon>Bacteria</taxon>
        <taxon>Bacillati</taxon>
        <taxon>Bacillota</taxon>
        <taxon>Negativicutes</taxon>
        <taxon>Selenomonadales</taxon>
        <taxon>Sporomusaceae</taxon>
        <taxon>Thermosinus</taxon>
    </lineage>
</organism>
<dbReference type="InterPro" id="IPR011079">
    <property type="entry name" value="Ala_racemase_C"/>
</dbReference>
<comment type="catalytic activity">
    <reaction evidence="4">
        <text>L-alanine = D-alanine</text>
        <dbReference type="Rhea" id="RHEA:20249"/>
        <dbReference type="ChEBI" id="CHEBI:57416"/>
        <dbReference type="ChEBI" id="CHEBI:57972"/>
        <dbReference type="EC" id="5.1.1.1"/>
    </reaction>
</comment>
<dbReference type="NCBIfam" id="TIGR00492">
    <property type="entry name" value="alr"/>
    <property type="match status" value="1"/>
</dbReference>
<keyword evidence="2 4" id="KW-0663">Pyridoxal phosphate</keyword>
<dbReference type="Proteomes" id="UP000005139">
    <property type="component" value="Unassembled WGS sequence"/>
</dbReference>
<comment type="similarity">
    <text evidence="4">Belongs to the alanine racemase family.</text>
</comment>
<comment type="pathway">
    <text evidence="4">Amino-acid biosynthesis; D-alanine biosynthesis; D-alanine from L-alanine: step 1/1.</text>
</comment>
<dbReference type="GO" id="GO:0008784">
    <property type="term" value="F:alanine racemase activity"/>
    <property type="evidence" value="ECO:0007669"/>
    <property type="project" value="UniProtKB-UniRule"/>
</dbReference>
<keyword evidence="9" id="KW-1185">Reference proteome</keyword>
<dbReference type="SUPFAM" id="SSF50621">
    <property type="entry name" value="Alanine racemase C-terminal domain-like"/>
    <property type="match status" value="1"/>
</dbReference>
<dbReference type="Pfam" id="PF00842">
    <property type="entry name" value="Ala_racemase_C"/>
    <property type="match status" value="1"/>
</dbReference>
<evidence type="ECO:0000313" key="8">
    <source>
        <dbReference type="EMBL" id="EAX46884.1"/>
    </source>
</evidence>
<feature type="domain" description="Alanine racemase C-terminal" evidence="7">
    <location>
        <begin position="279"/>
        <end position="407"/>
    </location>
</feature>
<feature type="binding site" evidence="4 6">
    <location>
        <position position="171"/>
    </location>
    <ligand>
        <name>substrate</name>
    </ligand>
</feature>
<proteinExistence type="inferred from homology"/>
<feature type="active site" description="Proton acceptor; specific for D-alanine" evidence="4">
    <location>
        <position position="73"/>
    </location>
</feature>
<evidence type="ECO:0000256" key="6">
    <source>
        <dbReference type="PIRSR" id="PIRSR600821-52"/>
    </source>
</evidence>
<accession>A1HSU0</accession>
<dbReference type="Gene3D" id="2.40.37.10">
    <property type="entry name" value="Lyase, Ornithine Decarboxylase, Chain A, domain 1"/>
    <property type="match status" value="1"/>
</dbReference>
<name>A1HSU0_9FIRM</name>
<evidence type="ECO:0000256" key="2">
    <source>
        <dbReference type="ARBA" id="ARBA00022898"/>
    </source>
</evidence>
<dbReference type="InterPro" id="IPR000821">
    <property type="entry name" value="Ala_racemase"/>
</dbReference>
<reference evidence="8 9" key="2">
    <citation type="submission" date="2007-01" db="EMBL/GenBank/DDBJ databases">
        <title>Sequencing of the draft genome and assembly of Thermosinus carboxydivorans Nor1.</title>
        <authorList>
            <consortium name="US DOE Joint Genome Institute (JGI-PGF)"/>
            <person name="Copeland A."/>
            <person name="Lucas S."/>
            <person name="Lapidus A."/>
            <person name="Barry K."/>
            <person name="Glavina del Rio T."/>
            <person name="Dalin E."/>
            <person name="Tice H."/>
            <person name="Bruce D."/>
            <person name="Pitluck S."/>
            <person name="Richardson P."/>
        </authorList>
    </citation>
    <scope>NUCLEOTIDE SEQUENCE [LARGE SCALE GENOMIC DNA]</scope>
    <source>
        <strain evidence="8 9">Nor1</strain>
    </source>
</reference>
<dbReference type="InterPro" id="IPR020622">
    <property type="entry name" value="Ala_racemase_pyridoxalP-BS"/>
</dbReference>
<comment type="caution">
    <text evidence="8">The sequence shown here is derived from an EMBL/GenBank/DDBJ whole genome shotgun (WGS) entry which is preliminary data.</text>
</comment>
<reference evidence="8 9" key="1">
    <citation type="submission" date="2007-01" db="EMBL/GenBank/DDBJ databases">
        <title>Annotation of the draft genome assembly of Thermosinus carboxydivorans Nor1.</title>
        <authorList>
            <consortium name="US DOE Joint Genome Institute (JGI-ORNL)"/>
            <person name="Larimer F."/>
            <person name="Land M."/>
            <person name="Hauser L."/>
        </authorList>
    </citation>
    <scope>NUCLEOTIDE SEQUENCE [LARGE SCALE GENOMIC DNA]</scope>
    <source>
        <strain evidence="8 9">Nor1</strain>
    </source>
</reference>
<dbReference type="GO" id="GO:0030632">
    <property type="term" value="P:D-alanine biosynthetic process"/>
    <property type="evidence" value="ECO:0007669"/>
    <property type="project" value="UniProtKB-UniRule"/>
</dbReference>
<dbReference type="EMBL" id="AAWL01000019">
    <property type="protein sequence ID" value="EAX46884.1"/>
    <property type="molecule type" value="Genomic_DNA"/>
</dbReference>
<dbReference type="UniPathway" id="UPA00042">
    <property type="reaction ID" value="UER00497"/>
</dbReference>
<keyword evidence="3 4" id="KW-0413">Isomerase</keyword>
<dbReference type="AlphaFoldDB" id="A1HSU0"/>
<dbReference type="SMART" id="SM01005">
    <property type="entry name" value="Ala_racemase_C"/>
    <property type="match status" value="1"/>
</dbReference>
<dbReference type="FunFam" id="3.20.20.10:FF:000002">
    <property type="entry name" value="Alanine racemase"/>
    <property type="match status" value="1"/>
</dbReference>
<dbReference type="HAMAP" id="MF_01201">
    <property type="entry name" value="Ala_racemase"/>
    <property type="match status" value="1"/>
</dbReference>
<comment type="cofactor">
    <cofactor evidence="1 4 5">
        <name>pyridoxal 5'-phosphate</name>
        <dbReference type="ChEBI" id="CHEBI:597326"/>
    </cofactor>
</comment>
<dbReference type="GO" id="GO:0005829">
    <property type="term" value="C:cytosol"/>
    <property type="evidence" value="ECO:0007669"/>
    <property type="project" value="TreeGrafter"/>
</dbReference>
<dbReference type="PANTHER" id="PTHR30511:SF0">
    <property type="entry name" value="ALANINE RACEMASE, CATABOLIC-RELATED"/>
    <property type="match status" value="1"/>
</dbReference>
<dbReference type="Pfam" id="PF01168">
    <property type="entry name" value="Ala_racemase_N"/>
    <property type="match status" value="1"/>
</dbReference>
<comment type="function">
    <text evidence="4">Catalyzes the interconversion of L-alanine and D-alanine. May also act on other amino acids.</text>
</comment>
<evidence type="ECO:0000259" key="7">
    <source>
        <dbReference type="SMART" id="SM01005"/>
    </source>
</evidence>
<dbReference type="InterPro" id="IPR009006">
    <property type="entry name" value="Ala_racemase/Decarboxylase_C"/>
</dbReference>
<dbReference type="PROSITE" id="PS00395">
    <property type="entry name" value="ALANINE_RACEMASE"/>
    <property type="match status" value="1"/>
</dbReference>
<protein>
    <recommendedName>
        <fullName evidence="4">Alanine racemase</fullName>
        <ecNumber evidence="4">5.1.1.1</ecNumber>
    </recommendedName>
</protein>
<feature type="modified residue" description="N6-(pyridoxal phosphate)lysine" evidence="4 5">
    <location>
        <position position="73"/>
    </location>
</feature>
<evidence type="ECO:0000256" key="3">
    <source>
        <dbReference type="ARBA" id="ARBA00023235"/>
    </source>
</evidence>
<feature type="binding site" evidence="4 6">
    <location>
        <position position="348"/>
    </location>
    <ligand>
        <name>substrate</name>
    </ligand>
</feature>
<dbReference type="Gene3D" id="3.20.20.10">
    <property type="entry name" value="Alanine racemase"/>
    <property type="match status" value="1"/>
</dbReference>
<dbReference type="InterPro" id="IPR001608">
    <property type="entry name" value="Ala_racemase_N"/>
</dbReference>
<dbReference type="GO" id="GO:0030170">
    <property type="term" value="F:pyridoxal phosphate binding"/>
    <property type="evidence" value="ECO:0007669"/>
    <property type="project" value="UniProtKB-UniRule"/>
</dbReference>
<dbReference type="InterPro" id="IPR029066">
    <property type="entry name" value="PLP-binding_barrel"/>
</dbReference>
<evidence type="ECO:0000256" key="1">
    <source>
        <dbReference type="ARBA" id="ARBA00001933"/>
    </source>
</evidence>
<dbReference type="PRINTS" id="PR00992">
    <property type="entry name" value="ALARACEMASE"/>
</dbReference>
<dbReference type="SUPFAM" id="SSF51419">
    <property type="entry name" value="PLP-binding barrel"/>
    <property type="match status" value="1"/>
</dbReference>
<evidence type="ECO:0000313" key="9">
    <source>
        <dbReference type="Proteomes" id="UP000005139"/>
    </source>
</evidence>
<gene>
    <name evidence="8" type="ORF">TcarDRAFT_0375</name>
</gene>
<dbReference type="PANTHER" id="PTHR30511">
    <property type="entry name" value="ALANINE RACEMASE"/>
    <property type="match status" value="1"/>
</dbReference>
<dbReference type="EC" id="5.1.1.1" evidence="4"/>
<dbReference type="GO" id="GO:0009252">
    <property type="term" value="P:peptidoglycan biosynthetic process"/>
    <property type="evidence" value="ECO:0007669"/>
    <property type="project" value="TreeGrafter"/>
</dbReference>
<dbReference type="CDD" id="cd00430">
    <property type="entry name" value="PLPDE_III_AR"/>
    <property type="match status" value="1"/>
</dbReference>
<feature type="active site" description="Proton acceptor; specific for L-alanine" evidence="4">
    <location>
        <position position="300"/>
    </location>
</feature>
<sequence>MPQSKKKLYRRKDLSSRLAKTKLAALSGAAEIVKEGATVRPTHVQVDLGAIRHNIIQIRRRLKPSTRLTAVVKANAYGHGAIPVSRAALAAGADSLAVALPEEGVELRDAGFTVPILVLGLTLPEQASVLVEYDLTATVCTEDGLKALAHAARCAGKRARVMVKADTGMGRIGLTSDKLLPFLTAAAAMPEIELRGLFTHLATADAADKSYARRQLAAFTAILDQAAAAGILLPYISAANSATVIDIVDGHFNTVRPGIAIYGLPPSLEMHQSLDLRPAMEFKTRIVYIKEVPAGFAVSYGCTYVTPQATFLATLPVGYADGYSRHLSNKACVLIGGKRRPVVGRICMDQTIVDLGPVCDAAVGDEAVLFGRQGDAEITVTELAELAGTINYELVCGISGRVPRLYVNDGDER</sequence>